<dbReference type="InterPro" id="IPR050664">
    <property type="entry name" value="Octanoyltrans_LipM/LipL"/>
</dbReference>
<organism evidence="2 3">
    <name type="scientific">Pseudorhodoferax aquiterrae</name>
    <dbReference type="NCBI Taxonomy" id="747304"/>
    <lineage>
        <taxon>Bacteria</taxon>
        <taxon>Pseudomonadati</taxon>
        <taxon>Pseudomonadota</taxon>
        <taxon>Betaproteobacteria</taxon>
        <taxon>Burkholderiales</taxon>
        <taxon>Comamonadaceae</taxon>
    </lineage>
</organism>
<name>A0ABQ3FV07_9BURK</name>
<dbReference type="InterPro" id="IPR004143">
    <property type="entry name" value="BPL_LPL_catalytic"/>
</dbReference>
<comment type="caution">
    <text evidence="2">The sequence shown here is derived from an EMBL/GenBank/DDBJ whole genome shotgun (WGS) entry which is preliminary data.</text>
</comment>
<dbReference type="EMBL" id="BMYK01000001">
    <property type="protein sequence ID" value="GHC69585.1"/>
    <property type="molecule type" value="Genomic_DNA"/>
</dbReference>
<dbReference type="SUPFAM" id="SSF55681">
    <property type="entry name" value="Class II aaRS and biotin synthetases"/>
    <property type="match status" value="1"/>
</dbReference>
<dbReference type="PANTHER" id="PTHR43679:SF2">
    <property type="entry name" value="OCTANOYL-[GCVH]:PROTEIN N-OCTANOYLTRANSFERASE"/>
    <property type="match status" value="1"/>
</dbReference>
<dbReference type="Proteomes" id="UP000626210">
    <property type="component" value="Unassembled WGS sequence"/>
</dbReference>
<dbReference type="Pfam" id="PF21948">
    <property type="entry name" value="LplA-B_cat"/>
    <property type="match status" value="1"/>
</dbReference>
<accession>A0ABQ3FV07</accession>
<proteinExistence type="predicted"/>
<dbReference type="PANTHER" id="PTHR43679">
    <property type="entry name" value="OCTANOYLTRANSFERASE LIPM-RELATED"/>
    <property type="match status" value="1"/>
</dbReference>
<dbReference type="RefSeq" id="WP_189685275.1">
    <property type="nucleotide sequence ID" value="NZ_BMYK01000001.1"/>
</dbReference>
<sequence>MPLPPFTALIHHAAPLEDGVAAERGWAQAVAEGAAPQAHLWQGAPGWSVPASYARAPGWAAWQARCAAAGTPVHVRSSGGGLVPHGPGLWNLSLLWRTVKGAPVQADAVYRALCDGLVRALAVLGVAASAQPVEGAFCDGRYNLAAHGRKLVGTAQAWRHVAGAPVVLAHAVIVLDADPVALTAATNAFEQGLGQARRYRVEALTSVAAEALRAGQPPGDWAQRLAQALRQDGLLIP</sequence>
<gene>
    <name evidence="2" type="ORF">GCM10007320_03190</name>
</gene>
<evidence type="ECO:0000313" key="3">
    <source>
        <dbReference type="Proteomes" id="UP000626210"/>
    </source>
</evidence>
<dbReference type="Gene3D" id="3.30.930.10">
    <property type="entry name" value="Bira Bifunctional Protein, Domain 2"/>
    <property type="match status" value="1"/>
</dbReference>
<keyword evidence="3" id="KW-1185">Reference proteome</keyword>
<dbReference type="InterPro" id="IPR045864">
    <property type="entry name" value="aa-tRNA-synth_II/BPL/LPL"/>
</dbReference>
<feature type="domain" description="BPL/LPL catalytic" evidence="1">
    <location>
        <begin position="32"/>
        <end position="220"/>
    </location>
</feature>
<evidence type="ECO:0000313" key="2">
    <source>
        <dbReference type="EMBL" id="GHC69585.1"/>
    </source>
</evidence>
<protein>
    <recommendedName>
        <fullName evidence="1">BPL/LPL catalytic domain-containing protein</fullName>
    </recommendedName>
</protein>
<dbReference type="PROSITE" id="PS51733">
    <property type="entry name" value="BPL_LPL_CATALYTIC"/>
    <property type="match status" value="1"/>
</dbReference>
<reference evidence="3" key="1">
    <citation type="journal article" date="2019" name="Int. J. Syst. Evol. Microbiol.">
        <title>The Global Catalogue of Microorganisms (GCM) 10K type strain sequencing project: providing services to taxonomists for standard genome sequencing and annotation.</title>
        <authorList>
            <consortium name="The Broad Institute Genomics Platform"/>
            <consortium name="The Broad Institute Genome Sequencing Center for Infectious Disease"/>
            <person name="Wu L."/>
            <person name="Ma J."/>
        </authorList>
    </citation>
    <scope>NUCLEOTIDE SEQUENCE [LARGE SCALE GENOMIC DNA]</scope>
    <source>
        <strain evidence="3">KCTC 23314</strain>
    </source>
</reference>
<evidence type="ECO:0000259" key="1">
    <source>
        <dbReference type="PROSITE" id="PS51733"/>
    </source>
</evidence>